<feature type="transmembrane region" description="Helical" evidence="1">
    <location>
        <begin position="44"/>
        <end position="62"/>
    </location>
</feature>
<organism evidence="2 3">
    <name type="scientific">Sneathiella marina</name>
    <dbReference type="NCBI Taxonomy" id="2950108"/>
    <lineage>
        <taxon>Bacteria</taxon>
        <taxon>Pseudomonadati</taxon>
        <taxon>Pseudomonadota</taxon>
        <taxon>Alphaproteobacteria</taxon>
        <taxon>Sneathiellales</taxon>
        <taxon>Sneathiellaceae</taxon>
        <taxon>Sneathiella</taxon>
    </lineage>
</organism>
<keyword evidence="3" id="KW-1185">Reference proteome</keyword>
<dbReference type="PANTHER" id="PTHR32309">
    <property type="entry name" value="TYROSINE-PROTEIN KINASE"/>
    <property type="match status" value="1"/>
</dbReference>
<name>A0ABY4WDV3_9PROT</name>
<sequence>MNKIVDIPEAKSDVFAHNTVNRPVSRSNFPKRSSKLRLLWRSKYFWAGIFIILPTLVSAIYYSTIAADQYQTVSLISIRSSQTAGASSLLGNFFGMGNISQSALDANTVSQFIMSHDAVMKLDEELNLRKMFSFPKEDFFARLPADATFERLVEYYENMIDATFDSSSGITTIKVKAFRTEDAMAISSALLRISEELINGFNLRAEKDTLHLARAEFDKAADNLSDVRRRLTDFRSKHHEIDPTASTVAMGSIIAGLSQEYAETSTSLTEAISFMNPDSLQVEVLRKRLRALKKQINEEKMSLTGNEGAMSDILAEYEALELDHELANLAYTSAIGSLESARIEAQGKRSYVVPVVSPHVADEAEYPRKIRNIFFVLIGSIAIFGVCRLIFLGVRDHVMH</sequence>
<keyword evidence="1" id="KW-0472">Membrane</keyword>
<evidence type="ECO:0008006" key="4">
    <source>
        <dbReference type="Google" id="ProtNLM"/>
    </source>
</evidence>
<keyword evidence="1" id="KW-0812">Transmembrane</keyword>
<protein>
    <recommendedName>
        <fullName evidence="4">Capsule biosynthesis protein</fullName>
    </recommendedName>
</protein>
<evidence type="ECO:0000256" key="1">
    <source>
        <dbReference type="SAM" id="Phobius"/>
    </source>
</evidence>
<dbReference type="RefSeq" id="WP_251936956.1">
    <property type="nucleotide sequence ID" value="NZ_CP098747.1"/>
</dbReference>
<dbReference type="PANTHER" id="PTHR32309:SF13">
    <property type="entry name" value="FERRIC ENTEROBACTIN TRANSPORT PROTEIN FEPE"/>
    <property type="match status" value="1"/>
</dbReference>
<accession>A0ABY4WDV3</accession>
<evidence type="ECO:0000313" key="2">
    <source>
        <dbReference type="EMBL" id="USG62801.1"/>
    </source>
</evidence>
<evidence type="ECO:0000313" key="3">
    <source>
        <dbReference type="Proteomes" id="UP001056291"/>
    </source>
</evidence>
<dbReference type="InterPro" id="IPR050445">
    <property type="entry name" value="Bact_polysacc_biosynth/exp"/>
</dbReference>
<proteinExistence type="predicted"/>
<feature type="transmembrane region" description="Helical" evidence="1">
    <location>
        <begin position="373"/>
        <end position="394"/>
    </location>
</feature>
<reference evidence="2" key="1">
    <citation type="submission" date="2022-06" db="EMBL/GenBank/DDBJ databases">
        <title>Sneathiella actinostolidae sp. nov., isolated from a sea anemonein the Western Pacific Ocean.</title>
        <authorList>
            <person name="Wei M.J."/>
        </authorList>
    </citation>
    <scope>NUCLEOTIDE SEQUENCE</scope>
    <source>
        <strain evidence="2">PHK-P5</strain>
    </source>
</reference>
<gene>
    <name evidence="2" type="ORF">NBZ79_07410</name>
</gene>
<dbReference type="EMBL" id="CP098747">
    <property type="protein sequence ID" value="USG62801.1"/>
    <property type="molecule type" value="Genomic_DNA"/>
</dbReference>
<dbReference type="Proteomes" id="UP001056291">
    <property type="component" value="Chromosome"/>
</dbReference>
<keyword evidence="1" id="KW-1133">Transmembrane helix</keyword>